<keyword evidence="2" id="KW-1185">Reference proteome</keyword>
<name>A0ACD5U1Y7_AVESA</name>
<evidence type="ECO:0000313" key="2">
    <source>
        <dbReference type="Proteomes" id="UP001732700"/>
    </source>
</evidence>
<protein>
    <submittedName>
        <fullName evidence="1">Uncharacterized protein</fullName>
    </submittedName>
</protein>
<evidence type="ECO:0000313" key="1">
    <source>
        <dbReference type="EnsemblPlants" id="AVESA.00010b.r2.1DG0166320.1.CDS"/>
    </source>
</evidence>
<sequence>MRLLRLTAAVSGGLRRSLATAASHPPWGMMTRLVPADPAAQSANVHLAQPPRASDLCVPMHLVKTAPLPGPDSDLAQKVVGHVCASSGDGLLFLLYSDLRYVKRGADVDPLLAAAAGLTGRRIGRYDLTRFPDITRFVLNPLTHQLARLPDIACIPATKLVYGDRMGLLTQADRGHGPPDRFAIAVPEEGNLNVMLRFLSEKGEWENVAVSPCHLPSAREMVINQETLALGGRLWFVDVTWGVVSADPFSDPPELSFTELPRGSVLPDGARHGKGVPVDYRRVGVSEGRLRYVEVSRKEPFVLSSFVLDKEGSGWTLQNRVALSKLWADGAGCPWLPLKEGKTPQIVLLDPLNASVVYLTVDERHVIVLDMNRKEVIGPYLYTGNSDYIPCVLPPWLGSSQIPYAVSQKKKLFSSKMPEKKKTLADDLVGSDILWKSSRFPKN</sequence>
<reference evidence="1" key="1">
    <citation type="submission" date="2021-05" db="EMBL/GenBank/DDBJ databases">
        <authorList>
            <person name="Scholz U."/>
            <person name="Mascher M."/>
            <person name="Fiebig A."/>
        </authorList>
    </citation>
    <scope>NUCLEOTIDE SEQUENCE [LARGE SCALE GENOMIC DNA]</scope>
</reference>
<proteinExistence type="predicted"/>
<dbReference type="EnsemblPlants" id="AVESA.00010b.r2.1DG0166320.1">
    <property type="protein sequence ID" value="AVESA.00010b.r2.1DG0166320.1.CDS"/>
    <property type="gene ID" value="AVESA.00010b.r2.1DG0166320"/>
</dbReference>
<reference evidence="1" key="2">
    <citation type="submission" date="2025-09" db="UniProtKB">
        <authorList>
            <consortium name="EnsemblPlants"/>
        </authorList>
    </citation>
    <scope>IDENTIFICATION</scope>
</reference>
<accession>A0ACD5U1Y7</accession>
<dbReference type="Proteomes" id="UP001732700">
    <property type="component" value="Chromosome 1D"/>
</dbReference>
<organism evidence="1 2">
    <name type="scientific">Avena sativa</name>
    <name type="common">Oat</name>
    <dbReference type="NCBI Taxonomy" id="4498"/>
    <lineage>
        <taxon>Eukaryota</taxon>
        <taxon>Viridiplantae</taxon>
        <taxon>Streptophyta</taxon>
        <taxon>Embryophyta</taxon>
        <taxon>Tracheophyta</taxon>
        <taxon>Spermatophyta</taxon>
        <taxon>Magnoliopsida</taxon>
        <taxon>Liliopsida</taxon>
        <taxon>Poales</taxon>
        <taxon>Poaceae</taxon>
        <taxon>BOP clade</taxon>
        <taxon>Pooideae</taxon>
        <taxon>Poodae</taxon>
        <taxon>Poeae</taxon>
        <taxon>Poeae Chloroplast Group 1 (Aveneae type)</taxon>
        <taxon>Aveninae</taxon>
        <taxon>Avena</taxon>
    </lineage>
</organism>